<protein>
    <submittedName>
        <fullName evidence="1">Uncharacterized protein</fullName>
    </submittedName>
</protein>
<organism evidence="1 2">
    <name type="scientific">Mytilus galloprovincialis</name>
    <name type="common">Mediterranean mussel</name>
    <dbReference type="NCBI Taxonomy" id="29158"/>
    <lineage>
        <taxon>Eukaryota</taxon>
        <taxon>Metazoa</taxon>
        <taxon>Spiralia</taxon>
        <taxon>Lophotrochozoa</taxon>
        <taxon>Mollusca</taxon>
        <taxon>Bivalvia</taxon>
        <taxon>Autobranchia</taxon>
        <taxon>Pteriomorphia</taxon>
        <taxon>Mytilida</taxon>
        <taxon>Mytiloidea</taxon>
        <taxon>Mytilidae</taxon>
        <taxon>Mytilinae</taxon>
        <taxon>Mytilus</taxon>
    </lineage>
</organism>
<comment type="caution">
    <text evidence="1">The sequence shown here is derived from an EMBL/GenBank/DDBJ whole genome shotgun (WGS) entry which is preliminary data.</text>
</comment>
<gene>
    <name evidence="1" type="ORF">MGAL_10B057679</name>
</gene>
<accession>A0A8B6HQJ5</accession>
<sequence length="150" mass="17424">MSPSQFNQTDTQLMYQQGQMFPFPQHQFCSSPTTGVYPPPMQHVSHITFSQQLPPWVDEMFKRMDKFQSKLDKLEQIDKKVSTINSNLKVLRLEQGTNSLDDRLEHAERCTQLISDDYDGQNVKFADMKTELTNISKAMKSITFEVKKVE</sequence>
<name>A0A8B6HQJ5_MYTGA</name>
<dbReference type="EMBL" id="UYJE01010494">
    <property type="protein sequence ID" value="VDI83620.1"/>
    <property type="molecule type" value="Genomic_DNA"/>
</dbReference>
<evidence type="ECO:0000313" key="1">
    <source>
        <dbReference type="EMBL" id="VDI83620.1"/>
    </source>
</evidence>
<dbReference type="Proteomes" id="UP000596742">
    <property type="component" value="Unassembled WGS sequence"/>
</dbReference>
<proteinExistence type="predicted"/>
<keyword evidence="2" id="KW-1185">Reference proteome</keyword>
<dbReference type="AlphaFoldDB" id="A0A8B6HQJ5"/>
<dbReference type="OrthoDB" id="10330042at2759"/>
<evidence type="ECO:0000313" key="2">
    <source>
        <dbReference type="Proteomes" id="UP000596742"/>
    </source>
</evidence>
<reference evidence="1" key="1">
    <citation type="submission" date="2018-11" db="EMBL/GenBank/DDBJ databases">
        <authorList>
            <person name="Alioto T."/>
            <person name="Alioto T."/>
        </authorList>
    </citation>
    <scope>NUCLEOTIDE SEQUENCE</scope>
</reference>